<gene>
    <name evidence="3" type="ORF">A2311_03910</name>
</gene>
<dbReference type="Proteomes" id="UP000178951">
    <property type="component" value="Unassembled WGS sequence"/>
</dbReference>
<dbReference type="Pfam" id="PF01464">
    <property type="entry name" value="SLT"/>
    <property type="match status" value="1"/>
</dbReference>
<comment type="caution">
    <text evidence="3">The sequence shown here is derived from an EMBL/GenBank/DDBJ whole genome shotgun (WGS) entry which is preliminary data.</text>
</comment>
<sequence>MKEFLSRVAIQGVSGREKGAKAPAKRVDPRRQPPTPAQRKEQELAAAQRWRVPCQQGEAAACPKQIGAAWNALRSMVWPFEPREDHNEKLEPLVEEYTLPYLENLIWDSDRTEEQMPYLKAYFPITAAYTDPVGGRTSQYLDLIIANLPPAVKELAIDEQVDFVCMVLAIMHKESQFNYLAFSDDGSGAMGPMQIKAICARDVLGQFAEKYSQYGGDLGLTSKETDQLLDPANEYGRLRTKLQNDPVFNMKVGMYYLLHLLSLTNESSNILGYYGPHLKFVFAAYRLGESGAMAQYRQHGYSWVDDTTDPVHARNGRYSREVMVRYQWYGILYYNQIMERVSLAAQSRP</sequence>
<evidence type="ECO:0000313" key="4">
    <source>
        <dbReference type="Proteomes" id="UP000178951"/>
    </source>
</evidence>
<reference evidence="3 4" key="1">
    <citation type="journal article" date="2016" name="Nat. Commun.">
        <title>Thousands of microbial genomes shed light on interconnected biogeochemical processes in an aquifer system.</title>
        <authorList>
            <person name="Anantharaman K."/>
            <person name="Brown C.T."/>
            <person name="Hug L.A."/>
            <person name="Sharon I."/>
            <person name="Castelle C.J."/>
            <person name="Probst A.J."/>
            <person name="Thomas B.C."/>
            <person name="Singh A."/>
            <person name="Wilkins M.J."/>
            <person name="Karaoz U."/>
            <person name="Brodie E.L."/>
            <person name="Williams K.H."/>
            <person name="Hubbard S.S."/>
            <person name="Banfield J.F."/>
        </authorList>
    </citation>
    <scope>NUCLEOTIDE SEQUENCE [LARGE SCALE GENOMIC DNA]</scope>
</reference>
<evidence type="ECO:0000259" key="2">
    <source>
        <dbReference type="Pfam" id="PF01464"/>
    </source>
</evidence>
<dbReference type="InterPro" id="IPR008258">
    <property type="entry name" value="Transglycosylase_SLT_dom_1"/>
</dbReference>
<dbReference type="InterPro" id="IPR023346">
    <property type="entry name" value="Lysozyme-like_dom_sf"/>
</dbReference>
<dbReference type="EMBL" id="MEUF01000094">
    <property type="protein sequence ID" value="OGC29108.1"/>
    <property type="molecule type" value="Genomic_DNA"/>
</dbReference>
<protein>
    <recommendedName>
        <fullName evidence="2">Transglycosylase SLT domain-containing protein</fullName>
    </recommendedName>
</protein>
<dbReference type="SUPFAM" id="SSF53955">
    <property type="entry name" value="Lysozyme-like"/>
    <property type="match status" value="1"/>
</dbReference>
<organism evidence="3 4">
    <name type="scientific">candidate division WOR-1 bacterium RIFOXYB2_FULL_48_7</name>
    <dbReference type="NCBI Taxonomy" id="1802583"/>
    <lineage>
        <taxon>Bacteria</taxon>
        <taxon>Bacillati</taxon>
        <taxon>Saganbacteria</taxon>
    </lineage>
</organism>
<feature type="region of interest" description="Disordered" evidence="1">
    <location>
        <begin position="1"/>
        <end position="44"/>
    </location>
</feature>
<dbReference type="STRING" id="1802583.A2311_03910"/>
<evidence type="ECO:0000313" key="3">
    <source>
        <dbReference type="EMBL" id="OGC29108.1"/>
    </source>
</evidence>
<dbReference type="AlphaFoldDB" id="A0A1F4T8R8"/>
<dbReference type="Gene3D" id="1.10.530.10">
    <property type="match status" value="1"/>
</dbReference>
<evidence type="ECO:0000256" key="1">
    <source>
        <dbReference type="SAM" id="MobiDB-lite"/>
    </source>
</evidence>
<feature type="domain" description="Transglycosylase SLT" evidence="2">
    <location>
        <begin position="166"/>
        <end position="295"/>
    </location>
</feature>
<name>A0A1F4T8R8_UNCSA</name>
<feature type="compositionally biased region" description="Basic and acidic residues" evidence="1">
    <location>
        <begin position="15"/>
        <end position="31"/>
    </location>
</feature>
<proteinExistence type="predicted"/>
<accession>A0A1F4T8R8</accession>